<dbReference type="Proteomes" id="UP001430954">
    <property type="component" value="Unassembled WGS sequence"/>
</dbReference>
<feature type="signal peptide" evidence="1">
    <location>
        <begin position="1"/>
        <end position="21"/>
    </location>
</feature>
<proteinExistence type="predicted"/>
<evidence type="ECO:0000313" key="4">
    <source>
        <dbReference type="Proteomes" id="UP001430954"/>
    </source>
</evidence>
<dbReference type="PROSITE" id="PS51257">
    <property type="entry name" value="PROKAR_LIPOPROTEIN"/>
    <property type="match status" value="1"/>
</dbReference>
<keyword evidence="4" id="KW-1185">Reference proteome</keyword>
<sequence>MKSPTWMLVLFLFLAAASGCATGPVITADYDRSANFTAYRTFGFASPLGTDAAGYESLVTQTMKAASRREMERRGYMFVETDPDLLVNFNAHLSRQLQVTQAPPMPSMYYGYRGGYYGGWTGYSNQTRIDQYVEGTINIDVIDARQKKLVWEGVAVGRVQPRERDAQRAALDAVITEIFAKYPFRANE</sequence>
<dbReference type="Pfam" id="PF13590">
    <property type="entry name" value="DUF4136"/>
    <property type="match status" value="1"/>
</dbReference>
<organism evidence="3 4">
    <name type="scientific">Novilysobacter selenitireducens</name>
    <dbReference type="NCBI Taxonomy" id="2872639"/>
    <lineage>
        <taxon>Bacteria</taxon>
        <taxon>Pseudomonadati</taxon>
        <taxon>Pseudomonadota</taxon>
        <taxon>Gammaproteobacteria</taxon>
        <taxon>Lysobacterales</taxon>
        <taxon>Lysobacteraceae</taxon>
        <taxon>Novilysobacter</taxon>
    </lineage>
</organism>
<keyword evidence="1" id="KW-0732">Signal</keyword>
<dbReference type="Gene3D" id="3.30.160.670">
    <property type="match status" value="1"/>
</dbReference>
<gene>
    <name evidence="3" type="ORF">K6753_07760</name>
</gene>
<evidence type="ECO:0000259" key="2">
    <source>
        <dbReference type="Pfam" id="PF13590"/>
    </source>
</evidence>
<dbReference type="InterPro" id="IPR025411">
    <property type="entry name" value="DUF4136"/>
</dbReference>
<dbReference type="EMBL" id="JAINZW010000003">
    <property type="protein sequence ID" value="MBZ4039428.1"/>
    <property type="molecule type" value="Genomic_DNA"/>
</dbReference>
<name>A0ABS7T6F6_9GAMM</name>
<evidence type="ECO:0000256" key="1">
    <source>
        <dbReference type="SAM" id="SignalP"/>
    </source>
</evidence>
<feature type="domain" description="DUF4136" evidence="2">
    <location>
        <begin position="28"/>
        <end position="183"/>
    </location>
</feature>
<protein>
    <submittedName>
        <fullName evidence="3">DUF4136 domain-containing protein</fullName>
    </submittedName>
</protein>
<comment type="caution">
    <text evidence="3">The sequence shown here is derived from an EMBL/GenBank/DDBJ whole genome shotgun (WGS) entry which is preliminary data.</text>
</comment>
<accession>A0ABS7T6F6</accession>
<feature type="chain" id="PRO_5047527885" evidence="1">
    <location>
        <begin position="22"/>
        <end position="188"/>
    </location>
</feature>
<dbReference type="RefSeq" id="WP_223675889.1">
    <property type="nucleotide sequence ID" value="NZ_JAINZW010000003.1"/>
</dbReference>
<evidence type="ECO:0000313" key="3">
    <source>
        <dbReference type="EMBL" id="MBZ4039428.1"/>
    </source>
</evidence>
<reference evidence="3 4" key="1">
    <citation type="submission" date="2021-09" db="EMBL/GenBank/DDBJ databases">
        <title>Lysobacter sp. 13A isolated from the river sediment.</title>
        <authorList>
            <person name="Liu H."/>
            <person name="Li S."/>
            <person name="Mao S."/>
        </authorList>
    </citation>
    <scope>NUCLEOTIDE SEQUENCE [LARGE SCALE GENOMIC DNA]</scope>
    <source>
        <strain evidence="3 4">13A</strain>
    </source>
</reference>